<proteinExistence type="predicted"/>
<dbReference type="OrthoDB" id="8954335at2759"/>
<reference evidence="1" key="1">
    <citation type="submission" date="2021-02" db="EMBL/GenBank/DDBJ databases">
        <authorList>
            <person name="Nowell W R."/>
        </authorList>
    </citation>
    <scope>NUCLEOTIDE SEQUENCE</scope>
</reference>
<evidence type="ECO:0008006" key="4">
    <source>
        <dbReference type="Google" id="ProtNLM"/>
    </source>
</evidence>
<dbReference type="Proteomes" id="UP000663829">
    <property type="component" value="Unassembled WGS sequence"/>
</dbReference>
<dbReference type="EMBL" id="CAJNOQ010003983">
    <property type="protein sequence ID" value="CAF1039183.1"/>
    <property type="molecule type" value="Genomic_DNA"/>
</dbReference>
<keyword evidence="3" id="KW-1185">Reference proteome</keyword>
<evidence type="ECO:0000313" key="1">
    <source>
        <dbReference type="EMBL" id="CAF1039183.1"/>
    </source>
</evidence>
<organism evidence="1 3">
    <name type="scientific">Didymodactylos carnosus</name>
    <dbReference type="NCBI Taxonomy" id="1234261"/>
    <lineage>
        <taxon>Eukaryota</taxon>
        <taxon>Metazoa</taxon>
        <taxon>Spiralia</taxon>
        <taxon>Gnathifera</taxon>
        <taxon>Rotifera</taxon>
        <taxon>Eurotatoria</taxon>
        <taxon>Bdelloidea</taxon>
        <taxon>Philodinida</taxon>
        <taxon>Philodinidae</taxon>
        <taxon>Didymodactylos</taxon>
    </lineage>
</organism>
<comment type="caution">
    <text evidence="1">The sequence shown here is derived from an EMBL/GenBank/DDBJ whole genome shotgun (WGS) entry which is preliminary data.</text>
</comment>
<dbReference type="SUPFAM" id="SSF52540">
    <property type="entry name" value="P-loop containing nucleoside triphosphate hydrolases"/>
    <property type="match status" value="1"/>
</dbReference>
<dbReference type="EMBL" id="CAJOBC010003983">
    <property type="protein sequence ID" value="CAF3809544.1"/>
    <property type="molecule type" value="Genomic_DNA"/>
</dbReference>
<dbReference type="Proteomes" id="UP000681722">
    <property type="component" value="Unassembled WGS sequence"/>
</dbReference>
<dbReference type="InterPro" id="IPR027417">
    <property type="entry name" value="P-loop_NTPase"/>
</dbReference>
<dbReference type="Gene3D" id="3.40.50.300">
    <property type="entry name" value="P-loop containing nucleotide triphosphate hydrolases"/>
    <property type="match status" value="1"/>
</dbReference>
<evidence type="ECO:0000313" key="3">
    <source>
        <dbReference type="Proteomes" id="UP000663829"/>
    </source>
</evidence>
<name>A0A814JRG6_9BILA</name>
<sequence>MSDENVHEYNIMLCGSARAGKSTLINALCNRTMIETSSILESCAKTITCYTFNDSHYIESKVFITKFQTNFCEPPDIDSWTEDEVKSYVKEIKERTNPLCMIYCASPGSYTKIPQLEWLIEACLDEQICVALVCTNMWISTNRYNIRDDFNKILSKYLKQTKEEDGITYYGDNNALVAMVNSEKYIDNELGVDEKICGINELIYGIITSLKDDKGLGWLYTISNNESFWITKKSKVANLFNKTVDDVWSLISDITRDLKERNIALYKKSNINRKTPIIPEQHIVIRKKNSVSCTIL</sequence>
<protein>
    <recommendedName>
        <fullName evidence="4">G domain-containing protein</fullName>
    </recommendedName>
</protein>
<accession>A0A814JRG6</accession>
<evidence type="ECO:0000313" key="2">
    <source>
        <dbReference type="EMBL" id="CAF3809544.1"/>
    </source>
</evidence>
<gene>
    <name evidence="1" type="ORF">GPM918_LOCUS15686</name>
    <name evidence="2" type="ORF">SRO942_LOCUS15686</name>
</gene>
<dbReference type="AlphaFoldDB" id="A0A814JRG6"/>